<accession>A0A3G1B106</accession>
<reference evidence="1 2" key="1">
    <citation type="journal article" date="2016" name="Sci. Rep.">
        <title>A novel ammonia-oxidizing archaeon from wastewater treatment plant: Its enrichment, physiological and genomic characteristics.</title>
        <authorList>
            <person name="Li Y."/>
            <person name="Ding K."/>
            <person name="Wen X."/>
            <person name="Zhang B."/>
            <person name="Shen B."/>
            <person name="Yang Y."/>
        </authorList>
    </citation>
    <scope>NUCLEOTIDE SEQUENCE [LARGE SCALE GENOMIC DNA]</scope>
    <source>
        <strain evidence="1 2">SAT1</strain>
    </source>
</reference>
<dbReference type="KEGG" id="tah:SU86_002360"/>
<protein>
    <submittedName>
        <fullName evidence="1">Uncharacterized protein</fullName>
    </submittedName>
</protein>
<dbReference type="EMBL" id="CP011097">
    <property type="protein sequence ID" value="AJZ75419.1"/>
    <property type="molecule type" value="Genomic_DNA"/>
</dbReference>
<gene>
    <name evidence="1" type="ORF">SU86_002360</name>
</gene>
<dbReference type="OrthoDB" id="377013at2157"/>
<dbReference type="AlphaFoldDB" id="A0A3G1B106"/>
<proteinExistence type="predicted"/>
<keyword evidence="2" id="KW-1185">Reference proteome</keyword>
<name>A0A3G1B106_9ARCH</name>
<dbReference type="GeneID" id="24875229"/>
<evidence type="ECO:0000313" key="1">
    <source>
        <dbReference type="EMBL" id="AJZ75419.1"/>
    </source>
</evidence>
<dbReference type="RefSeq" id="WP_048188022.1">
    <property type="nucleotide sequence ID" value="NZ_CP011097.1"/>
</dbReference>
<sequence length="131" mass="14746">MRLSGIMLISFLVLSVLTINTADATPQKYSIKKDIKDFKTMQTDKSAQISKISKSRTLHVWHIVEVKVCAGMEKLYSPDLELRSDRDVVQVTLWGLIMPKSCKSGEFFIAADDPNSISIVFSTQSYSEPTR</sequence>
<evidence type="ECO:0000313" key="2">
    <source>
        <dbReference type="Proteomes" id="UP000266745"/>
    </source>
</evidence>
<organism evidence="1 2">
    <name type="scientific">Candidatus Nitrosotenuis cloacae</name>
    <dbReference type="NCBI Taxonomy" id="1603555"/>
    <lineage>
        <taxon>Archaea</taxon>
        <taxon>Nitrososphaerota</taxon>
        <taxon>Candidatus Nitrosotenuis</taxon>
    </lineage>
</organism>
<dbReference type="Proteomes" id="UP000266745">
    <property type="component" value="Chromosome"/>
</dbReference>